<dbReference type="GeneID" id="76149583"/>
<keyword evidence="1" id="KW-0175">Coiled coil</keyword>
<dbReference type="AlphaFoldDB" id="A0AAD5BHD4"/>
<gene>
    <name evidence="4" type="ORF">KGF57_001524</name>
</gene>
<dbReference type="EMBL" id="JAIHNG010000069">
    <property type="protein sequence ID" value="KAI5961985.1"/>
    <property type="molecule type" value="Genomic_DNA"/>
</dbReference>
<protein>
    <submittedName>
        <fullName evidence="4">Uncharacterized protein</fullName>
    </submittedName>
</protein>
<feature type="coiled-coil region" evidence="1">
    <location>
        <begin position="600"/>
        <end position="627"/>
    </location>
</feature>
<dbReference type="RefSeq" id="XP_051609958.1">
    <property type="nucleotide sequence ID" value="XM_051750739.1"/>
</dbReference>
<feature type="transmembrane region" description="Helical" evidence="3">
    <location>
        <begin position="658"/>
        <end position="678"/>
    </location>
</feature>
<keyword evidence="5" id="KW-1185">Reference proteome</keyword>
<comment type="caution">
    <text evidence="4">The sequence shown here is derived from an EMBL/GenBank/DDBJ whole genome shotgun (WGS) entry which is preliminary data.</text>
</comment>
<feature type="compositionally biased region" description="Polar residues" evidence="2">
    <location>
        <begin position="52"/>
        <end position="61"/>
    </location>
</feature>
<evidence type="ECO:0000313" key="5">
    <source>
        <dbReference type="Proteomes" id="UP001204833"/>
    </source>
</evidence>
<accession>A0AAD5BHD4</accession>
<evidence type="ECO:0000313" key="4">
    <source>
        <dbReference type="EMBL" id="KAI5961985.1"/>
    </source>
</evidence>
<keyword evidence="3" id="KW-0472">Membrane</keyword>
<feature type="compositionally biased region" description="Polar residues" evidence="2">
    <location>
        <begin position="1"/>
        <end position="40"/>
    </location>
</feature>
<sequence length="680" mass="76396">MPRNKQGSVTFEQADSRSNLRSQQPNGDNFSHSQSNTSNVAGMDHDADKSNHSTNGTQPGQENGRRITKKFIDINSTDGSTPIIDTGSVKSYFPDNSWQEPQSPSEKHSRQRLSSAPKKTPPVFPMSNKNRSDSSIKTPRYNQHKRSSTASSTSSITTPPLVSRSSDNLRILLDKDRKTPPALLRDDGGGGSGYFNLDRSKWKGNVASSIITSAGGKSDRLKPSIVGDSPGLLSSPWFRDLKRGNSNANISGSSANIDTSSVNTSTQSLHAHKMEQSNREQKNRLVDQFLSSSKKVPPSPGSEMMGSRYFNEDLLPSSISNSHVNLSALTPLKPLRGNARGDWRRAPDDLSQEKEVMEQVSREERLQRLLDHEVNIDEKAMRLEKQERNLESEEKKIQEEAPQVSSQMSPKQEPRQQPEGQPPPPLLPPQKQFESVLNNLNGANGSANNTALSNVSEELVNNVLSNGGFRFEYDTKHVIEDDKLVNYLINIDNVLEELEKRKHHMSHRRKQRSSSTDDEEYGELVKILTTISEKVAIKTKAMIYAKANPAKATILQLDLVSRYLTTLHDSMNQLREQLVMQLTQTRDKNSEVISDNLTKLNNIDSDLKKLEETTNRYKDKIIQQKQLMKTEMNGKLTLLEEINKQVHIHNQNKRHTRMIRLNVVFAGLIILLGIYLGVRR</sequence>
<feature type="region of interest" description="Disordered" evidence="2">
    <location>
        <begin position="386"/>
        <end position="431"/>
    </location>
</feature>
<feature type="compositionally biased region" description="Polar residues" evidence="2">
    <location>
        <begin position="94"/>
        <end position="104"/>
    </location>
</feature>
<proteinExistence type="predicted"/>
<reference evidence="4 5" key="1">
    <citation type="journal article" date="2022" name="DNA Res.">
        <title>Genome analysis of five recently described species of the CUG-Ser clade uncovers Candida theae as a new hybrid lineage with pathogenic potential in the Candida parapsilosis species complex.</title>
        <authorList>
            <person name="Mixao V."/>
            <person name="Del Olmo V."/>
            <person name="Hegedusova E."/>
            <person name="Saus E."/>
            <person name="Pryszcz L."/>
            <person name="Cillingova A."/>
            <person name="Nosek J."/>
            <person name="Gabaldon T."/>
        </authorList>
    </citation>
    <scope>NUCLEOTIDE SEQUENCE [LARGE SCALE GENOMIC DNA]</scope>
    <source>
        <strain evidence="4 5">CBS 12239</strain>
    </source>
</reference>
<dbReference type="Proteomes" id="UP001204833">
    <property type="component" value="Unassembled WGS sequence"/>
</dbReference>
<feature type="compositionally biased region" description="Low complexity" evidence="2">
    <location>
        <begin position="148"/>
        <end position="158"/>
    </location>
</feature>
<feature type="compositionally biased region" description="Polar residues" evidence="2">
    <location>
        <begin position="127"/>
        <end position="141"/>
    </location>
</feature>
<name>A0AAD5BHD4_9ASCO</name>
<organism evidence="4 5">
    <name type="scientific">Candida theae</name>
    <dbReference type="NCBI Taxonomy" id="1198502"/>
    <lineage>
        <taxon>Eukaryota</taxon>
        <taxon>Fungi</taxon>
        <taxon>Dikarya</taxon>
        <taxon>Ascomycota</taxon>
        <taxon>Saccharomycotina</taxon>
        <taxon>Pichiomycetes</taxon>
        <taxon>Debaryomycetaceae</taxon>
        <taxon>Candida/Lodderomyces clade</taxon>
        <taxon>Candida</taxon>
    </lineage>
</organism>
<feature type="region of interest" description="Disordered" evidence="2">
    <location>
        <begin position="249"/>
        <end position="281"/>
    </location>
</feature>
<feature type="region of interest" description="Disordered" evidence="2">
    <location>
        <begin position="1"/>
        <end position="163"/>
    </location>
</feature>
<feature type="compositionally biased region" description="Basic and acidic residues" evidence="2">
    <location>
        <begin position="386"/>
        <end position="399"/>
    </location>
</feature>
<keyword evidence="3" id="KW-0812">Transmembrane</keyword>
<feature type="compositionally biased region" description="Basic and acidic residues" evidence="2">
    <location>
        <begin position="272"/>
        <end position="281"/>
    </location>
</feature>
<evidence type="ECO:0000256" key="2">
    <source>
        <dbReference type="SAM" id="MobiDB-lite"/>
    </source>
</evidence>
<evidence type="ECO:0000256" key="1">
    <source>
        <dbReference type="SAM" id="Coils"/>
    </source>
</evidence>
<keyword evidence="3" id="KW-1133">Transmembrane helix</keyword>
<feature type="compositionally biased region" description="Polar residues" evidence="2">
    <location>
        <begin position="258"/>
        <end position="269"/>
    </location>
</feature>
<evidence type="ECO:0000256" key="3">
    <source>
        <dbReference type="SAM" id="Phobius"/>
    </source>
</evidence>